<protein>
    <recommendedName>
        <fullName evidence="6">Pisatin demethylase</fullName>
    </recommendedName>
</protein>
<comment type="caution">
    <text evidence="4">The sequence shown here is derived from an EMBL/GenBank/DDBJ whole genome shotgun (WGS) entry which is preliminary data.</text>
</comment>
<evidence type="ECO:0000256" key="2">
    <source>
        <dbReference type="ARBA" id="ARBA00022723"/>
    </source>
</evidence>
<evidence type="ECO:0000256" key="1">
    <source>
        <dbReference type="ARBA" id="ARBA00022617"/>
    </source>
</evidence>
<dbReference type="PANTHER" id="PTHR24305">
    <property type="entry name" value="CYTOCHROME P450"/>
    <property type="match status" value="1"/>
</dbReference>
<dbReference type="Proteomes" id="UP001444661">
    <property type="component" value="Unassembled WGS sequence"/>
</dbReference>
<dbReference type="Gene3D" id="1.10.630.10">
    <property type="entry name" value="Cytochrome P450"/>
    <property type="match status" value="1"/>
</dbReference>
<dbReference type="PRINTS" id="PR00463">
    <property type="entry name" value="EP450I"/>
</dbReference>
<dbReference type="InterPro" id="IPR050121">
    <property type="entry name" value="Cytochrome_P450_monoxygenase"/>
</dbReference>
<keyword evidence="3" id="KW-0408">Iron</keyword>
<evidence type="ECO:0000313" key="4">
    <source>
        <dbReference type="EMBL" id="KAK8034799.1"/>
    </source>
</evidence>
<dbReference type="InterPro" id="IPR001128">
    <property type="entry name" value="Cyt_P450"/>
</dbReference>
<evidence type="ECO:0000313" key="5">
    <source>
        <dbReference type="Proteomes" id="UP001444661"/>
    </source>
</evidence>
<keyword evidence="5" id="KW-1185">Reference proteome</keyword>
<dbReference type="InterPro" id="IPR002401">
    <property type="entry name" value="Cyt_P450_E_grp-I"/>
</dbReference>
<gene>
    <name evidence="4" type="ORF">PG993_009794</name>
</gene>
<keyword evidence="1" id="KW-0349">Heme</keyword>
<keyword evidence="2" id="KW-0479">Metal-binding</keyword>
<organism evidence="4 5">
    <name type="scientific">Apiospora rasikravindrae</name>
    <dbReference type="NCBI Taxonomy" id="990691"/>
    <lineage>
        <taxon>Eukaryota</taxon>
        <taxon>Fungi</taxon>
        <taxon>Dikarya</taxon>
        <taxon>Ascomycota</taxon>
        <taxon>Pezizomycotina</taxon>
        <taxon>Sordariomycetes</taxon>
        <taxon>Xylariomycetidae</taxon>
        <taxon>Amphisphaeriales</taxon>
        <taxon>Apiosporaceae</taxon>
        <taxon>Apiospora</taxon>
    </lineage>
</organism>
<dbReference type="Pfam" id="PF00067">
    <property type="entry name" value="p450"/>
    <property type="match status" value="1"/>
</dbReference>
<evidence type="ECO:0000256" key="3">
    <source>
        <dbReference type="ARBA" id="ARBA00023004"/>
    </source>
</evidence>
<evidence type="ECO:0008006" key="6">
    <source>
        <dbReference type="Google" id="ProtNLM"/>
    </source>
</evidence>
<dbReference type="CDD" id="cd11060">
    <property type="entry name" value="CYP57A1-like"/>
    <property type="match status" value="1"/>
</dbReference>
<accession>A0ABR1SKE5</accession>
<dbReference type="PRINTS" id="PR00385">
    <property type="entry name" value="P450"/>
</dbReference>
<sequence length="515" mass="58342">MGITANLYDLRWILALAVLGLYFLQKARAYYRLRSFQGPWSTGWSDLWHIWAILSLKSHLKYDEACRKYGPIARIGPNDLVTASPELILRMNAVRSPYSRTGWFYRSTRHRGDVDHMFSEMDEEKHVDLRHRMAAGYSGKENVGLEKSIDVHVAEFVQLFRSSYISTDTLAKPVDFAKKVQYLSLDVISDISWGRPFGNLKGDRDVDGIAHSSEEGMWFFNFMLATGLHRILHQPLIAPYVGVSVKDATGFGRLLANARDIIRERLQRDAAHNKRSDMIASFFRHGLSEDQILSETTLQMVAGADTTASAIATTLLYLMTHPRVYAKLQSEIDNVSSRVSSADDSGVISDADARKLPYLQAVIKESMRIHAPVTNASPKRVPDSGDTVVIDGRSIFIPGGTNISYAVWTHRLDRRIFSEDAASFRPERWLQEKDEERLADMNRVHELGFGHGRYQCMGKFIASMEIGKAIFELMRNFDWSLARPDQPWTEGSYGGILAHKDMWVLASERKEVATS</sequence>
<name>A0ABR1SKE5_9PEZI</name>
<dbReference type="SUPFAM" id="SSF48264">
    <property type="entry name" value="Cytochrome P450"/>
    <property type="match status" value="1"/>
</dbReference>
<dbReference type="EMBL" id="JAQQWK010000009">
    <property type="protein sequence ID" value="KAK8034799.1"/>
    <property type="molecule type" value="Genomic_DNA"/>
</dbReference>
<dbReference type="InterPro" id="IPR036396">
    <property type="entry name" value="Cyt_P450_sf"/>
</dbReference>
<proteinExistence type="predicted"/>
<reference evidence="4 5" key="1">
    <citation type="submission" date="2023-01" db="EMBL/GenBank/DDBJ databases">
        <title>Analysis of 21 Apiospora genomes using comparative genomics revels a genus with tremendous synthesis potential of carbohydrate active enzymes and secondary metabolites.</title>
        <authorList>
            <person name="Sorensen T."/>
        </authorList>
    </citation>
    <scope>NUCLEOTIDE SEQUENCE [LARGE SCALE GENOMIC DNA]</scope>
    <source>
        <strain evidence="4 5">CBS 33761</strain>
    </source>
</reference>
<dbReference type="PANTHER" id="PTHR24305:SF236">
    <property type="entry name" value="PISATIN DEMETHYLASE"/>
    <property type="match status" value="1"/>
</dbReference>